<protein>
    <submittedName>
        <fullName evidence="1">Uncharacterized protein</fullName>
    </submittedName>
</protein>
<dbReference type="EMBL" id="ACVQ01000008">
    <property type="protein sequence ID" value="EET80465.1"/>
    <property type="molecule type" value="Genomic_DNA"/>
</dbReference>
<gene>
    <name evidence="1" type="ORF">CAMSH0001_1225</name>
</gene>
<sequence>MSKFKLNLTANLTVVRPNLHLYDAKTLYALKFDAAIKRAQTQI</sequence>
<dbReference type="STRING" id="553219.CAMSH0001_1225"/>
<comment type="caution">
    <text evidence="1">The sequence shown here is derived from an EMBL/GenBank/DDBJ whole genome shotgun (WGS) entry which is preliminary data.</text>
</comment>
<organism evidence="1 2">
    <name type="scientific">Campylobacter showae RM3277</name>
    <dbReference type="NCBI Taxonomy" id="553219"/>
    <lineage>
        <taxon>Bacteria</taxon>
        <taxon>Pseudomonadati</taxon>
        <taxon>Campylobacterota</taxon>
        <taxon>Epsilonproteobacteria</taxon>
        <taxon>Campylobacterales</taxon>
        <taxon>Campylobacteraceae</taxon>
        <taxon>Campylobacter</taxon>
    </lineage>
</organism>
<keyword evidence="2" id="KW-1185">Reference proteome</keyword>
<name>C6RDR8_9BACT</name>
<proteinExistence type="predicted"/>
<dbReference type="AlphaFoldDB" id="C6RDR8"/>
<accession>C6RDR8</accession>
<evidence type="ECO:0000313" key="1">
    <source>
        <dbReference type="EMBL" id="EET80465.1"/>
    </source>
</evidence>
<dbReference type="Proteomes" id="UP000003107">
    <property type="component" value="Unassembled WGS sequence"/>
</dbReference>
<reference evidence="1 2" key="1">
    <citation type="submission" date="2009-07" db="EMBL/GenBank/DDBJ databases">
        <authorList>
            <person name="Madupu R."/>
            <person name="Sebastian Y."/>
            <person name="Durkin A.S."/>
            <person name="Torralba M."/>
            <person name="Methe B."/>
            <person name="Sutton G.G."/>
            <person name="Strausberg R.L."/>
            <person name="Nelson K.E."/>
        </authorList>
    </citation>
    <scope>NUCLEOTIDE SEQUENCE [LARGE SCALE GENOMIC DNA]</scope>
    <source>
        <strain evidence="1 2">RM3277</strain>
    </source>
</reference>
<evidence type="ECO:0000313" key="2">
    <source>
        <dbReference type="Proteomes" id="UP000003107"/>
    </source>
</evidence>